<protein>
    <recommendedName>
        <fullName evidence="4">Coiled-coil domain-containing protein 61</fullName>
    </recommendedName>
</protein>
<keyword evidence="3" id="KW-1185">Reference proteome</keyword>
<feature type="compositionally biased region" description="Basic and acidic residues" evidence="1">
    <location>
        <begin position="573"/>
        <end position="589"/>
    </location>
</feature>
<evidence type="ECO:0000256" key="1">
    <source>
        <dbReference type="SAM" id="MobiDB-lite"/>
    </source>
</evidence>
<dbReference type="OrthoDB" id="568137at2759"/>
<proteinExistence type="predicted"/>
<dbReference type="Proteomes" id="UP000232323">
    <property type="component" value="Unassembled WGS sequence"/>
</dbReference>
<feature type="compositionally biased region" description="Low complexity" evidence="1">
    <location>
        <begin position="334"/>
        <end position="346"/>
    </location>
</feature>
<feature type="region of interest" description="Disordered" evidence="1">
    <location>
        <begin position="305"/>
        <end position="734"/>
    </location>
</feature>
<feature type="compositionally biased region" description="Low complexity" evidence="1">
    <location>
        <begin position="494"/>
        <end position="520"/>
    </location>
</feature>
<feature type="compositionally biased region" description="Low complexity" evidence="1">
    <location>
        <begin position="305"/>
        <end position="323"/>
    </location>
</feature>
<feature type="compositionally biased region" description="Basic and acidic residues" evidence="1">
    <location>
        <begin position="401"/>
        <end position="415"/>
    </location>
</feature>
<feature type="compositionally biased region" description="Gly residues" evidence="1">
    <location>
        <begin position="691"/>
        <end position="702"/>
    </location>
</feature>
<dbReference type="EMBL" id="BEGY01000120">
    <property type="protein sequence ID" value="GAX84244.1"/>
    <property type="molecule type" value="Genomic_DNA"/>
</dbReference>
<feature type="compositionally biased region" description="Polar residues" evidence="1">
    <location>
        <begin position="182"/>
        <end position="191"/>
    </location>
</feature>
<feature type="compositionally biased region" description="Low complexity" evidence="1">
    <location>
        <begin position="560"/>
        <end position="572"/>
    </location>
</feature>
<gene>
    <name evidence="2" type="ORF">CEUSTIGMA_g11667.t1</name>
</gene>
<organism evidence="2 3">
    <name type="scientific">Chlamydomonas eustigma</name>
    <dbReference type="NCBI Taxonomy" id="1157962"/>
    <lineage>
        <taxon>Eukaryota</taxon>
        <taxon>Viridiplantae</taxon>
        <taxon>Chlorophyta</taxon>
        <taxon>core chlorophytes</taxon>
        <taxon>Chlorophyceae</taxon>
        <taxon>CS clade</taxon>
        <taxon>Chlamydomonadales</taxon>
        <taxon>Chlamydomonadaceae</taxon>
        <taxon>Chlamydomonas</taxon>
    </lineage>
</organism>
<evidence type="ECO:0000313" key="2">
    <source>
        <dbReference type="EMBL" id="GAX84244.1"/>
    </source>
</evidence>
<dbReference type="AlphaFoldDB" id="A0A250XMC6"/>
<name>A0A250XMC6_9CHLO</name>
<feature type="compositionally biased region" description="Low complexity" evidence="1">
    <location>
        <begin position="377"/>
        <end position="398"/>
    </location>
</feature>
<feature type="compositionally biased region" description="Low complexity" evidence="1">
    <location>
        <begin position="611"/>
        <end position="629"/>
    </location>
</feature>
<feature type="region of interest" description="Disordered" evidence="1">
    <location>
        <begin position="169"/>
        <end position="197"/>
    </location>
</feature>
<dbReference type="InterPro" id="IPR049733">
    <property type="entry name" value="CCDC61_N"/>
</dbReference>
<feature type="region of interest" description="Disordered" evidence="1">
    <location>
        <begin position="100"/>
        <end position="120"/>
    </location>
</feature>
<feature type="compositionally biased region" description="Polar residues" evidence="1">
    <location>
        <begin position="353"/>
        <end position="362"/>
    </location>
</feature>
<evidence type="ECO:0000313" key="3">
    <source>
        <dbReference type="Proteomes" id="UP000232323"/>
    </source>
</evidence>
<reference evidence="2 3" key="1">
    <citation type="submission" date="2017-08" db="EMBL/GenBank/DDBJ databases">
        <title>Acidophilic green algal genome provides insights into adaptation to an acidic environment.</title>
        <authorList>
            <person name="Hirooka S."/>
            <person name="Hirose Y."/>
            <person name="Kanesaki Y."/>
            <person name="Higuchi S."/>
            <person name="Fujiwara T."/>
            <person name="Onuma R."/>
            <person name="Era A."/>
            <person name="Ohbayashi R."/>
            <person name="Uzuka A."/>
            <person name="Nozaki H."/>
            <person name="Yoshikawa H."/>
            <person name="Miyagishima S.Y."/>
        </authorList>
    </citation>
    <scope>NUCLEOTIDE SEQUENCE [LARGE SCALE GENOMIC DNA]</scope>
    <source>
        <strain evidence="2 3">NIES-2499</strain>
    </source>
</reference>
<dbReference type="CDD" id="cd22284">
    <property type="entry name" value="HD_CCDC61_N"/>
    <property type="match status" value="1"/>
</dbReference>
<comment type="caution">
    <text evidence="2">The sequence shown here is derived from an EMBL/GenBank/DDBJ whole genome shotgun (WGS) entry which is preliminary data.</text>
</comment>
<accession>A0A250XMC6</accession>
<evidence type="ECO:0008006" key="4">
    <source>
        <dbReference type="Google" id="ProtNLM"/>
    </source>
</evidence>
<feature type="compositionally biased region" description="Low complexity" evidence="1">
    <location>
        <begin position="416"/>
        <end position="436"/>
    </location>
</feature>
<sequence length="796" mass="84507">MSLHDFSETVEISFHDVAYALTTSVVNGDTLSIDVEQLSDASRWRGDFTSRYIEDITTKTGNFKKFPVFCKMLLSAFKQASDSVFVDLLTYQDLEALKTRQQQQHAGGHKSEQARPSLPPSNKRYLILTYAAEFDRVHYPLPLLYDDNPDPTHLRQVITRLRAELDASRKDQQDGSLLASRGITNGSNGSEGDSRRLREENAALRQQLRQMDKAVRSDLPENERISTEAREMARELKAVRKERDVLIERCEVAEAELERERGLHRRELRRKAKEAVEVHEELLKSKEAIRDLKLQIRRLEDSLAAASVTGGSSRATGRSGLAANSAERARAVYGTSSRPTSSSRPSRGGGSTYQPYGSGSHQRSGVGRETSSRERGSSYTSDRNSRPSSRPSSAPIGSGEKPFRGGRFDPTEWVRQRQSGYSSAGSSARSSPYTSRANSRPTSAEGAGRPSSGYERAGSRPSSVERGRPSNSSVDSGRRRTPTTSDPLAPPPAGGSSSRQQSSRRQQGSPSSAHSNPPAARGGWANPTSTDRLYRGLPTSTGLVTAGSAGAPPKMLYVMSGGVKSGGSSRAGSVERDERSRSGVRERELTTSPGGGGRGRGSYHDDYNRQPSASSPSARAAGASGRPSADSGNAPSWSKFPAAAGASGRGAAGADSPRATSPGRALQEVKRKLSEFVGNRRASTDSSSTLIGGGGGGGGGGATASSYHYDNADNEGAAGHHAATGLISSGGGRSSAAVAASSVNSLADDVVSTASRPVGDMYDETSIEIADIDSRLQSLQSFLKLAKSAAAASAKS</sequence>
<dbReference type="STRING" id="1157962.A0A250XMC6"/>